<evidence type="ECO:0000256" key="1">
    <source>
        <dbReference type="SAM" id="MobiDB-lite"/>
    </source>
</evidence>
<feature type="chain" id="PRO_5046294299" evidence="2">
    <location>
        <begin position="26"/>
        <end position="1077"/>
    </location>
</feature>
<dbReference type="SUPFAM" id="SSF51556">
    <property type="entry name" value="Metallo-dependent hydrolases"/>
    <property type="match status" value="1"/>
</dbReference>
<feature type="domain" description="Amidohydrolase-related" evidence="3">
    <location>
        <begin position="932"/>
        <end position="1027"/>
    </location>
</feature>
<dbReference type="PANTHER" id="PTHR43135:SF3">
    <property type="entry name" value="ALPHA-D-RIBOSE 1-METHYLPHOSPHONATE 5-TRIPHOSPHATE DIPHOSPHATASE"/>
    <property type="match status" value="1"/>
</dbReference>
<organism evidence="4 5">
    <name type="scientific">Streptomyces albiaxialis</name>
    <dbReference type="NCBI Taxonomy" id="329523"/>
    <lineage>
        <taxon>Bacteria</taxon>
        <taxon>Bacillati</taxon>
        <taxon>Actinomycetota</taxon>
        <taxon>Actinomycetes</taxon>
        <taxon>Kitasatosporales</taxon>
        <taxon>Streptomycetaceae</taxon>
        <taxon>Streptomyces</taxon>
    </lineage>
</organism>
<protein>
    <submittedName>
        <fullName evidence="4">Amidohydrolase family protein</fullName>
    </submittedName>
</protein>
<dbReference type="InterPro" id="IPR032466">
    <property type="entry name" value="Metal_Hydrolase"/>
</dbReference>
<evidence type="ECO:0000313" key="4">
    <source>
        <dbReference type="EMBL" id="GAA2082319.1"/>
    </source>
</evidence>
<dbReference type="Proteomes" id="UP001500016">
    <property type="component" value="Unassembled WGS sequence"/>
</dbReference>
<proteinExistence type="predicted"/>
<accession>A0ABN2W3R6</accession>
<feature type="signal peptide" evidence="2">
    <location>
        <begin position="1"/>
        <end position="25"/>
    </location>
</feature>
<dbReference type="InterPro" id="IPR011044">
    <property type="entry name" value="Quino_amine_DH_bsu"/>
</dbReference>
<dbReference type="Gene3D" id="2.120.10.60">
    <property type="entry name" value="Tricorn protease N-terminal domain"/>
    <property type="match status" value="1"/>
</dbReference>
<dbReference type="Pfam" id="PF01979">
    <property type="entry name" value="Amidohydro_1"/>
    <property type="match status" value="1"/>
</dbReference>
<gene>
    <name evidence="4" type="ORF">GCM10009801_41970</name>
</gene>
<dbReference type="SUPFAM" id="SSF82171">
    <property type="entry name" value="DPP6 N-terminal domain-like"/>
    <property type="match status" value="1"/>
</dbReference>
<reference evidence="4 5" key="1">
    <citation type="journal article" date="2019" name="Int. J. Syst. Evol. Microbiol.">
        <title>The Global Catalogue of Microorganisms (GCM) 10K type strain sequencing project: providing services to taxonomists for standard genome sequencing and annotation.</title>
        <authorList>
            <consortium name="The Broad Institute Genomics Platform"/>
            <consortium name="The Broad Institute Genome Sequencing Center for Infectious Disease"/>
            <person name="Wu L."/>
            <person name="Ma J."/>
        </authorList>
    </citation>
    <scope>NUCLEOTIDE SEQUENCE [LARGE SCALE GENOMIC DNA]</scope>
    <source>
        <strain evidence="4 5">JCM 15478</strain>
    </source>
</reference>
<keyword evidence="5" id="KW-1185">Reference proteome</keyword>
<feature type="compositionally biased region" description="Basic and acidic residues" evidence="1">
    <location>
        <begin position="589"/>
        <end position="600"/>
    </location>
</feature>
<dbReference type="InterPro" id="IPR006680">
    <property type="entry name" value="Amidohydro-rel"/>
</dbReference>
<keyword evidence="2" id="KW-0732">Signal</keyword>
<dbReference type="Gene3D" id="2.120.10.30">
    <property type="entry name" value="TolB, C-terminal domain"/>
    <property type="match status" value="2"/>
</dbReference>
<dbReference type="PANTHER" id="PTHR43135">
    <property type="entry name" value="ALPHA-D-RIBOSE 1-METHYLPHOSPHONATE 5-TRIPHOSPHATE DIPHOSPHATASE"/>
    <property type="match status" value="1"/>
</dbReference>
<sequence>MAASPRPRRLSRRRLLQAGAAAAGAAGLAGPLAPAPATATAATAAAARARHASLSFTAATNGAATLAPKGGPLVAEVQNVLWAVPREGGPAKALTEPDLEPTRPVLSPDGEHLAVCAYKGGGFHLWTLRPDGSGLRQRTDGPWDDRAPAWSPDGTRLAFASERGGDPVKGSPYRIWVLELKSGELTRLTGLDGQEGPHQGGAWEDFDPVWSPDGKRVLFVRGAVTAGEQGPALDARTVASVAADGEGPVRTEHTETTAKAQVMTPAVSPGGRLAYLRTTPAPAGSCTLVVDGGAVAVEGDVEPVPPRWTGKDELLLTVGGRFSLVRPEKPGDAEELPFEATLPVERPRYRVKDFDFDGGAARPVRGVHLPALSPDGRRVAFAALNALWVADLSGGRRPRKVVQAAPTRYLLAPVWTPDGKALVYASDHESPGGLLAVRRHELGSGKDTVLADGGRVFPALSPDGERLACLDMTGNLLVRDLPDGEERVLAKPLGGGGIPGRPSWSPDGRYVALCDRNRLNQRFREGYNLIRVIDAATGESRLHAVGDHVSLSDRYDSGPVWSPDGRTMALVSDSALWLLPVRPDGTPDGEPRRVSGEPADHPSWSGDSRTVLYLSAGRLRRLDVAAGTARTVRIALDHRRTTGKSGDTVVHAGRLWDGTGETVREDVDVVVREGRIASVAPHRAGRSAARRIDASGLTVLPGLWDAHTHPWQTTYGGRQTATQLAYGITTAVSLGGFAYEQARLREAVAHGTLAGPRLLATGELLDGARVAYSMGRAHRTRAGLRRSLRRAAALDWDFVKTYVRAPGWVMEEAASFAHEELGVPSGSHLCTPGIQLGQDLTTHLQATQRLEFGHATTASGRAYQDVVEVYTATGDFRLVATPFTAAPLVGADPALAEDPRVTRLMPPWDTLAVRELAAHAPTKEQLATLAVETDVYKRVLAGGGLVALGTDAPLVPVGLHLHMALRALHRAGLSAARTLRTATVLAARAFGAERDLGTVEEGKLADLTLVDGDPFTDFDSLVRTVSVLRGGVPYEQKELVASYPEPEGGRTAAKDARDDHWHAVGRQLRRDSCCDPG</sequence>
<dbReference type="Pfam" id="PF07676">
    <property type="entry name" value="PD40"/>
    <property type="match status" value="6"/>
</dbReference>
<dbReference type="InterPro" id="IPR011059">
    <property type="entry name" value="Metal-dep_hydrolase_composite"/>
</dbReference>
<evidence type="ECO:0000259" key="3">
    <source>
        <dbReference type="Pfam" id="PF01979"/>
    </source>
</evidence>
<dbReference type="InterPro" id="IPR006311">
    <property type="entry name" value="TAT_signal"/>
</dbReference>
<name>A0ABN2W3R6_9ACTN</name>
<dbReference type="InterPro" id="IPR011042">
    <property type="entry name" value="6-blade_b-propeller_TolB-like"/>
</dbReference>
<evidence type="ECO:0000256" key="2">
    <source>
        <dbReference type="SAM" id="SignalP"/>
    </source>
</evidence>
<dbReference type="SUPFAM" id="SSF50969">
    <property type="entry name" value="YVTN repeat-like/Quinoprotein amine dehydrogenase"/>
    <property type="match status" value="1"/>
</dbReference>
<dbReference type="RefSeq" id="WP_344530410.1">
    <property type="nucleotide sequence ID" value="NZ_BAAAPE010000011.1"/>
</dbReference>
<comment type="caution">
    <text evidence="4">The sequence shown here is derived from an EMBL/GenBank/DDBJ whole genome shotgun (WGS) entry which is preliminary data.</text>
</comment>
<dbReference type="PROSITE" id="PS51318">
    <property type="entry name" value="TAT"/>
    <property type="match status" value="1"/>
</dbReference>
<dbReference type="SUPFAM" id="SSF51338">
    <property type="entry name" value="Composite domain of metallo-dependent hydrolases"/>
    <property type="match status" value="1"/>
</dbReference>
<dbReference type="EMBL" id="BAAAPE010000011">
    <property type="protein sequence ID" value="GAA2082319.1"/>
    <property type="molecule type" value="Genomic_DNA"/>
</dbReference>
<dbReference type="InterPro" id="IPR011659">
    <property type="entry name" value="WD40"/>
</dbReference>
<feature type="region of interest" description="Disordered" evidence="1">
    <location>
        <begin position="582"/>
        <end position="603"/>
    </location>
</feature>
<dbReference type="Gene3D" id="2.30.40.10">
    <property type="entry name" value="Urease, subunit C, domain 1"/>
    <property type="match status" value="2"/>
</dbReference>
<dbReference type="Gene3D" id="3.20.20.140">
    <property type="entry name" value="Metal-dependent hydrolases"/>
    <property type="match status" value="2"/>
</dbReference>
<evidence type="ECO:0000313" key="5">
    <source>
        <dbReference type="Proteomes" id="UP001500016"/>
    </source>
</evidence>
<dbReference type="InterPro" id="IPR051781">
    <property type="entry name" value="Metallo-dep_Hydrolase"/>
</dbReference>